<reference evidence="1" key="1">
    <citation type="submission" date="2019-08" db="EMBL/GenBank/DDBJ databases">
        <authorList>
            <person name="Kucharzyk K."/>
            <person name="Murdoch R.W."/>
            <person name="Higgins S."/>
            <person name="Loffler F."/>
        </authorList>
    </citation>
    <scope>NUCLEOTIDE SEQUENCE</scope>
</reference>
<proteinExistence type="predicted"/>
<sequence>MNESVLFVSDINKCSIKGRHNTLDLSEIYISNRITTIVLLFVKLNEPMVFHKSNRYLRRTYINNQIFIHLRH</sequence>
<name>A0A645E9U9_9ZZZZ</name>
<organism evidence="1">
    <name type="scientific">bioreactor metagenome</name>
    <dbReference type="NCBI Taxonomy" id="1076179"/>
    <lineage>
        <taxon>unclassified sequences</taxon>
        <taxon>metagenomes</taxon>
        <taxon>ecological metagenomes</taxon>
    </lineage>
</organism>
<dbReference type="AlphaFoldDB" id="A0A645E9U9"/>
<accession>A0A645E9U9</accession>
<dbReference type="EMBL" id="VSSQ01044424">
    <property type="protein sequence ID" value="MPM98245.1"/>
    <property type="molecule type" value="Genomic_DNA"/>
</dbReference>
<comment type="caution">
    <text evidence="1">The sequence shown here is derived from an EMBL/GenBank/DDBJ whole genome shotgun (WGS) entry which is preliminary data.</text>
</comment>
<evidence type="ECO:0000313" key="1">
    <source>
        <dbReference type="EMBL" id="MPM98245.1"/>
    </source>
</evidence>
<protein>
    <submittedName>
        <fullName evidence="1">Uncharacterized protein</fullName>
    </submittedName>
</protein>
<gene>
    <name evidence="1" type="ORF">SDC9_145430</name>
</gene>